<accession>A0ABR9LAM7</accession>
<name>A0ABR9LAM7_9PSEU</name>
<reference evidence="2 3" key="1">
    <citation type="submission" date="2020-10" db="EMBL/GenBank/DDBJ databases">
        <title>Sequencing the genomes of 1000 actinobacteria strains.</title>
        <authorList>
            <person name="Klenk H.-P."/>
        </authorList>
    </citation>
    <scope>NUCLEOTIDE SEQUENCE [LARGE SCALE GENOMIC DNA]</scope>
    <source>
        <strain evidence="2 3">DSM 46661</strain>
    </source>
</reference>
<feature type="region of interest" description="Disordered" evidence="1">
    <location>
        <begin position="55"/>
        <end position="76"/>
    </location>
</feature>
<dbReference type="RefSeq" id="WP_192744863.1">
    <property type="nucleotide sequence ID" value="NZ_JADBEJ010000005.1"/>
</dbReference>
<organism evidence="2 3">
    <name type="scientific">Amycolatopsis roodepoortensis</name>
    <dbReference type="NCBI Taxonomy" id="700274"/>
    <lineage>
        <taxon>Bacteria</taxon>
        <taxon>Bacillati</taxon>
        <taxon>Actinomycetota</taxon>
        <taxon>Actinomycetes</taxon>
        <taxon>Pseudonocardiales</taxon>
        <taxon>Pseudonocardiaceae</taxon>
        <taxon>Amycolatopsis</taxon>
    </lineage>
</organism>
<evidence type="ECO:0000313" key="2">
    <source>
        <dbReference type="EMBL" id="MBE1577741.1"/>
    </source>
</evidence>
<gene>
    <name evidence="2" type="ORF">H4W30_004801</name>
</gene>
<proteinExistence type="predicted"/>
<feature type="compositionally biased region" description="Basic and acidic residues" evidence="1">
    <location>
        <begin position="65"/>
        <end position="76"/>
    </location>
</feature>
<sequence>MRVNDAQLRTVDQLPHGSWVLWWPIYAPNQTELLQRLQPRHRCGATQTQRIHDITGQSGIRHSHSAPDARKEARRDTRHELLDGRHLVLLLNQHCGTNWPLGTSV</sequence>
<evidence type="ECO:0000313" key="3">
    <source>
        <dbReference type="Proteomes" id="UP000656548"/>
    </source>
</evidence>
<evidence type="ECO:0008006" key="4">
    <source>
        <dbReference type="Google" id="ProtNLM"/>
    </source>
</evidence>
<dbReference type="EMBL" id="JADBEJ010000005">
    <property type="protein sequence ID" value="MBE1577741.1"/>
    <property type="molecule type" value="Genomic_DNA"/>
</dbReference>
<keyword evidence="3" id="KW-1185">Reference proteome</keyword>
<protein>
    <recommendedName>
        <fullName evidence="4">Transposase</fullName>
    </recommendedName>
</protein>
<comment type="caution">
    <text evidence="2">The sequence shown here is derived from an EMBL/GenBank/DDBJ whole genome shotgun (WGS) entry which is preliminary data.</text>
</comment>
<dbReference type="Proteomes" id="UP000656548">
    <property type="component" value="Unassembled WGS sequence"/>
</dbReference>
<evidence type="ECO:0000256" key="1">
    <source>
        <dbReference type="SAM" id="MobiDB-lite"/>
    </source>
</evidence>